<dbReference type="Pfam" id="PF00132">
    <property type="entry name" value="Hexapep"/>
    <property type="match status" value="1"/>
</dbReference>
<name>A0A367XWK2_9MICO</name>
<keyword evidence="5" id="KW-1185">Reference proteome</keyword>
<protein>
    <submittedName>
        <fullName evidence="4">Transferase</fullName>
    </submittedName>
</protein>
<keyword evidence="3" id="KW-0677">Repeat</keyword>
<dbReference type="InterPro" id="IPR001451">
    <property type="entry name" value="Hexapep"/>
</dbReference>
<dbReference type="InterPro" id="IPR011004">
    <property type="entry name" value="Trimer_LpxA-like_sf"/>
</dbReference>
<sequence>MLEIADDAKIDDNVVFNHGASATIRIGSATRIYRGGEFTGEISIGADVFINRDCYVRPHTTIGDRVNMGPFVRLITDTHDVGTHERRAGAVRHDPIAIGDGSWIGASATVLAGVSIGSGAVVAAGAVVTEDVPDDVVVAGVPARIVKRLGR</sequence>
<dbReference type="Proteomes" id="UP000253508">
    <property type="component" value="Unassembled WGS sequence"/>
</dbReference>
<evidence type="ECO:0000256" key="1">
    <source>
        <dbReference type="ARBA" id="ARBA00007274"/>
    </source>
</evidence>
<dbReference type="GO" id="GO:0005829">
    <property type="term" value="C:cytosol"/>
    <property type="evidence" value="ECO:0007669"/>
    <property type="project" value="TreeGrafter"/>
</dbReference>
<dbReference type="InterPro" id="IPR018357">
    <property type="entry name" value="Hexapep_transf_CS"/>
</dbReference>
<gene>
    <name evidence="4" type="ORF">DTO57_12815</name>
</gene>
<dbReference type="RefSeq" id="WP_114118619.1">
    <property type="nucleotide sequence ID" value="NZ_BMHU01000005.1"/>
</dbReference>
<dbReference type="OrthoDB" id="2643438at2"/>
<dbReference type="PANTHER" id="PTHR23416">
    <property type="entry name" value="SIALIC ACID SYNTHASE-RELATED"/>
    <property type="match status" value="1"/>
</dbReference>
<accession>A0A367XWK2</accession>
<evidence type="ECO:0000256" key="2">
    <source>
        <dbReference type="ARBA" id="ARBA00022679"/>
    </source>
</evidence>
<dbReference type="PANTHER" id="PTHR23416:SF23">
    <property type="entry name" value="ACETYLTRANSFERASE C18B11.09C-RELATED"/>
    <property type="match status" value="1"/>
</dbReference>
<dbReference type="GO" id="GO:0008374">
    <property type="term" value="F:O-acyltransferase activity"/>
    <property type="evidence" value="ECO:0007669"/>
    <property type="project" value="TreeGrafter"/>
</dbReference>
<evidence type="ECO:0000313" key="5">
    <source>
        <dbReference type="Proteomes" id="UP000253508"/>
    </source>
</evidence>
<dbReference type="InterPro" id="IPR051159">
    <property type="entry name" value="Hexapeptide_acetyltransf"/>
</dbReference>
<reference evidence="4 5" key="1">
    <citation type="submission" date="2018-07" db="EMBL/GenBank/DDBJ databases">
        <title>Microbacterium endoborsara sp. nov., a novel actinobacterium isolated from Borszczowia aralocaspica.</title>
        <authorList>
            <person name="An D."/>
        </authorList>
    </citation>
    <scope>NUCLEOTIDE SEQUENCE [LARGE SCALE GENOMIC DNA]</scope>
    <source>
        <strain evidence="4 5">C1.15228</strain>
    </source>
</reference>
<organism evidence="4 5">
    <name type="scientific">Microbacterium sorbitolivorans</name>
    <dbReference type="NCBI Taxonomy" id="1867410"/>
    <lineage>
        <taxon>Bacteria</taxon>
        <taxon>Bacillati</taxon>
        <taxon>Actinomycetota</taxon>
        <taxon>Actinomycetes</taxon>
        <taxon>Micrococcales</taxon>
        <taxon>Microbacteriaceae</taxon>
        <taxon>Microbacterium</taxon>
    </lineage>
</organism>
<evidence type="ECO:0000313" key="4">
    <source>
        <dbReference type="EMBL" id="RCK57181.1"/>
    </source>
</evidence>
<comment type="caution">
    <text evidence="4">The sequence shown here is derived from an EMBL/GenBank/DDBJ whole genome shotgun (WGS) entry which is preliminary data.</text>
</comment>
<evidence type="ECO:0000256" key="3">
    <source>
        <dbReference type="ARBA" id="ARBA00022737"/>
    </source>
</evidence>
<proteinExistence type="inferred from homology"/>
<dbReference type="Gene3D" id="2.160.10.10">
    <property type="entry name" value="Hexapeptide repeat proteins"/>
    <property type="match status" value="1"/>
</dbReference>
<comment type="similarity">
    <text evidence="1">Belongs to the transferase hexapeptide repeat family.</text>
</comment>
<dbReference type="SUPFAM" id="SSF51161">
    <property type="entry name" value="Trimeric LpxA-like enzymes"/>
    <property type="match status" value="1"/>
</dbReference>
<dbReference type="PROSITE" id="PS00101">
    <property type="entry name" value="HEXAPEP_TRANSFERASES"/>
    <property type="match status" value="1"/>
</dbReference>
<keyword evidence="2 4" id="KW-0808">Transferase</keyword>
<dbReference type="EMBL" id="QORO01000005">
    <property type="protein sequence ID" value="RCK57181.1"/>
    <property type="molecule type" value="Genomic_DNA"/>
</dbReference>
<dbReference type="Pfam" id="PF14602">
    <property type="entry name" value="Hexapep_2"/>
    <property type="match status" value="1"/>
</dbReference>
<dbReference type="AlphaFoldDB" id="A0A367XWK2"/>